<dbReference type="GO" id="GO:1990904">
    <property type="term" value="C:ribonucleoprotein complex"/>
    <property type="evidence" value="ECO:0007669"/>
    <property type="project" value="UniProtKB-KW"/>
</dbReference>
<dbReference type="Gene3D" id="3.30.420.10">
    <property type="entry name" value="Ribonuclease H-like superfamily/Ribonuclease H"/>
    <property type="match status" value="2"/>
</dbReference>
<keyword evidence="4" id="KW-0809">Transit peptide</keyword>
<dbReference type="SUPFAM" id="SSF55811">
    <property type="entry name" value="Nudix"/>
    <property type="match status" value="1"/>
</dbReference>
<organism evidence="10 11">
    <name type="scientific">Aspergillus leporis</name>
    <dbReference type="NCBI Taxonomy" id="41062"/>
    <lineage>
        <taxon>Eukaryota</taxon>
        <taxon>Fungi</taxon>
        <taxon>Dikarya</taxon>
        <taxon>Ascomycota</taxon>
        <taxon>Pezizomycotina</taxon>
        <taxon>Eurotiomycetes</taxon>
        <taxon>Eurotiomycetidae</taxon>
        <taxon>Eurotiales</taxon>
        <taxon>Aspergillaceae</taxon>
        <taxon>Aspergillus</taxon>
        <taxon>Aspergillus subgen. Circumdati</taxon>
    </lineage>
</organism>
<dbReference type="InterPro" id="IPR051181">
    <property type="entry name" value="CAF1_poly(A)_ribonucleases"/>
</dbReference>
<keyword evidence="5" id="KW-0689">Ribosomal protein</keyword>
<dbReference type="GO" id="GO:0005840">
    <property type="term" value="C:ribosome"/>
    <property type="evidence" value="ECO:0007669"/>
    <property type="project" value="UniProtKB-KW"/>
</dbReference>
<dbReference type="CDD" id="cd04661">
    <property type="entry name" value="NUDIX_MRP_L46"/>
    <property type="match status" value="1"/>
</dbReference>
<keyword evidence="7" id="KW-0687">Ribonucleoprotein</keyword>
<evidence type="ECO:0000256" key="4">
    <source>
        <dbReference type="ARBA" id="ARBA00022946"/>
    </source>
</evidence>
<comment type="subcellular location">
    <subcellularLocation>
        <location evidence="1">Mitochondrion</location>
    </subcellularLocation>
</comment>
<keyword evidence="6" id="KW-0496">Mitochondrion</keyword>
<reference evidence="10 11" key="1">
    <citation type="submission" date="2019-04" db="EMBL/GenBank/DDBJ databases">
        <title>Friends and foes A comparative genomics study of 23 Aspergillus species from section Flavi.</title>
        <authorList>
            <consortium name="DOE Joint Genome Institute"/>
            <person name="Kjaerbolling I."/>
            <person name="Vesth T."/>
            <person name="Frisvad J.C."/>
            <person name="Nybo J.L."/>
            <person name="Theobald S."/>
            <person name="Kildgaard S."/>
            <person name="Isbrandt T."/>
            <person name="Kuo A."/>
            <person name="Sato A."/>
            <person name="Lyhne E.K."/>
            <person name="Kogle M.E."/>
            <person name="Wiebenga A."/>
            <person name="Kun R.S."/>
            <person name="Lubbers R.J."/>
            <person name="Makela M.R."/>
            <person name="Barry K."/>
            <person name="Chovatia M."/>
            <person name="Clum A."/>
            <person name="Daum C."/>
            <person name="Haridas S."/>
            <person name="He G."/>
            <person name="LaButti K."/>
            <person name="Lipzen A."/>
            <person name="Mondo S."/>
            <person name="Riley R."/>
            <person name="Salamov A."/>
            <person name="Simmons B.A."/>
            <person name="Magnuson J.K."/>
            <person name="Henrissat B."/>
            <person name="Mortensen U.H."/>
            <person name="Larsen T.O."/>
            <person name="Devries R.P."/>
            <person name="Grigoriev I.V."/>
            <person name="Machida M."/>
            <person name="Baker S.E."/>
            <person name="Andersen M.R."/>
        </authorList>
    </citation>
    <scope>NUCLEOTIDE SEQUENCE [LARGE SCALE GENOMIC DNA]</scope>
    <source>
        <strain evidence="10 11">CBS 151.66</strain>
    </source>
</reference>
<dbReference type="FunFam" id="3.90.79.10:FF:000018">
    <property type="entry name" value="39S ribosomal protein L46, mitochondrial"/>
    <property type="match status" value="1"/>
</dbReference>
<evidence type="ECO:0000256" key="7">
    <source>
        <dbReference type="ARBA" id="ARBA00023274"/>
    </source>
</evidence>
<evidence type="ECO:0000313" key="10">
    <source>
        <dbReference type="EMBL" id="KAB8077069.1"/>
    </source>
</evidence>
<accession>A0A5N5X8M6</accession>
<dbReference type="Proteomes" id="UP000326565">
    <property type="component" value="Unassembled WGS sequence"/>
</dbReference>
<sequence>MDITPNTFPFFLPRILDDIATCCFVSIDFEFSGIATSPAGPIGGTTTLQERYDEVKRSADKYSIVQIGLTLCHEDQESGIYTLRPYNLYLSPIIDRRLDVGRDLCFQSSAVEFLVKNKFCLDTLYKDGVHYLSREEETEAMTRATQRYDRTPVHTVLDVKETELESLAFLKAVRHLVDDWLALGKTREHYINIPPPSRQATPQKPKSIPPVLNNFQKRLVHQLIEVEYPYLVTIGKPSYVQIVDYDEERERAIREQKMSRAQERIWKQTGFRWVVEALSGGDITNLDPYCFMGIMNCSAAIEPQPSLREFSDKLKQRLQTHRPVLVGHNIFTDLVYLYRCFFGPLPDKIEDFQVIAHELFPILMDTKYMATHDCGSITPKSSLSEINDSLLRIKTPKICIHHLNAKYNIQKIDHEAGYDSLLTAQVFIKLSAQLRDGGVSKLATPVAGVKDQRVTTGSDNTILAAQENTKRTEGNQTKSEKKASETLITNELRTRFDAIGGEEINDQVKSVTLRPRKSSSPIEIARKVANGELIPRQDAEFWKVYGPSIADPRVCRSCQETLVRRNYASATTKPSSDSTSNATTTFPIVKPVYTINAGVVLSRPPQITRDLTQFEKAYYFYQKRLNERLALPFTKYFYFKRGTPADEDWKRKLRERQTPARDIGKYNAYSKDAWNDELLVGAVESEPEHQVEMLVQDAEATVNATSQDTSKKEEIPRPFPRVTEADQKNDQQSLNRALQRTLYLLVQSKEGYWKFPSSPVEQEETLRLAAERTLAQSAGVNMNTWMVGFHPVGHHVYNFKKPRVDQANGVEHAGEKTFFMKSRIMTGQADLAANTQNLQDFKWLAKEEIAKFVLPQYYSNIKNMLAER</sequence>
<dbReference type="GO" id="GO:1990432">
    <property type="term" value="P:siRNA 3'-end processing"/>
    <property type="evidence" value="ECO:0007669"/>
    <property type="project" value="TreeGrafter"/>
</dbReference>
<dbReference type="SUPFAM" id="SSF53098">
    <property type="entry name" value="Ribonuclease H-like"/>
    <property type="match status" value="1"/>
</dbReference>
<dbReference type="PANTHER" id="PTHR15092:SF22">
    <property type="entry name" value="POLY(A)-SPECIFIC RIBONUCLEASE PNLDC1"/>
    <property type="match status" value="1"/>
</dbReference>
<proteinExistence type="inferred from homology"/>
<dbReference type="EMBL" id="ML732173">
    <property type="protein sequence ID" value="KAB8077069.1"/>
    <property type="molecule type" value="Genomic_DNA"/>
</dbReference>
<dbReference type="InterPro" id="IPR021757">
    <property type="entry name" value="Ribosomal_mL46_N"/>
</dbReference>
<dbReference type="GO" id="GO:1990431">
    <property type="term" value="P:priRNA 3'-end processing"/>
    <property type="evidence" value="ECO:0007669"/>
    <property type="project" value="TreeGrafter"/>
</dbReference>
<dbReference type="InterPro" id="IPR006941">
    <property type="entry name" value="RNase_CAF1"/>
</dbReference>
<dbReference type="GO" id="GO:0005743">
    <property type="term" value="C:mitochondrial inner membrane"/>
    <property type="evidence" value="ECO:0007669"/>
    <property type="project" value="UniProtKB-ARBA"/>
</dbReference>
<comment type="similarity">
    <text evidence="2">Belongs to the CAF1 family.</text>
</comment>
<evidence type="ECO:0000256" key="2">
    <source>
        <dbReference type="ARBA" id="ARBA00008372"/>
    </source>
</evidence>
<feature type="domain" description="Large ribosomal subunit protein mL46 N-terminal" evidence="9">
    <location>
        <begin position="593"/>
        <end position="726"/>
    </location>
</feature>
<comment type="similarity">
    <text evidence="3">Belongs to the mitochondrion-specific ribosomal protein mL46 family.</text>
</comment>
<evidence type="ECO:0000256" key="3">
    <source>
        <dbReference type="ARBA" id="ARBA00009070"/>
    </source>
</evidence>
<dbReference type="OrthoDB" id="414075at2759"/>
<dbReference type="GO" id="GO:0000289">
    <property type="term" value="P:nuclear-transcribed mRNA poly(A) tail shortening"/>
    <property type="evidence" value="ECO:0007669"/>
    <property type="project" value="TreeGrafter"/>
</dbReference>
<dbReference type="GO" id="GO:0005634">
    <property type="term" value="C:nucleus"/>
    <property type="evidence" value="ECO:0007669"/>
    <property type="project" value="TreeGrafter"/>
</dbReference>
<dbReference type="Pfam" id="PF04857">
    <property type="entry name" value="CAF1"/>
    <property type="match status" value="1"/>
</dbReference>
<evidence type="ECO:0000259" key="9">
    <source>
        <dbReference type="Pfam" id="PF11788"/>
    </source>
</evidence>
<evidence type="ECO:0000256" key="5">
    <source>
        <dbReference type="ARBA" id="ARBA00022980"/>
    </source>
</evidence>
<keyword evidence="11" id="KW-1185">Reference proteome</keyword>
<name>A0A5N5X8M6_9EURO</name>
<protein>
    <recommendedName>
        <fullName evidence="8">Large ribosomal subunit protein mL46</fullName>
    </recommendedName>
</protein>
<dbReference type="InterPro" id="IPR015797">
    <property type="entry name" value="NUDIX_hydrolase-like_dom_sf"/>
</dbReference>
<evidence type="ECO:0000313" key="11">
    <source>
        <dbReference type="Proteomes" id="UP000326565"/>
    </source>
</evidence>
<evidence type="ECO:0000256" key="8">
    <source>
        <dbReference type="ARBA" id="ARBA00035190"/>
    </source>
</evidence>
<gene>
    <name evidence="10" type="ORF">BDV29DRAFT_189011</name>
</gene>
<dbReference type="PANTHER" id="PTHR15092">
    <property type="entry name" value="POLY A -SPECIFIC RIBONUCLEASE/TARGET OF EGR1, MEMBER 1"/>
    <property type="match status" value="1"/>
</dbReference>
<dbReference type="AlphaFoldDB" id="A0A5N5X8M6"/>
<dbReference type="InterPro" id="IPR012337">
    <property type="entry name" value="RNaseH-like_sf"/>
</dbReference>
<dbReference type="Gene3D" id="3.90.79.10">
    <property type="entry name" value="Nucleoside Triphosphate Pyrophosphohydrolase"/>
    <property type="match status" value="1"/>
</dbReference>
<dbReference type="GO" id="GO:0003723">
    <property type="term" value="F:RNA binding"/>
    <property type="evidence" value="ECO:0007669"/>
    <property type="project" value="TreeGrafter"/>
</dbReference>
<dbReference type="Pfam" id="PF11788">
    <property type="entry name" value="MRP-L46"/>
    <property type="match status" value="1"/>
</dbReference>
<dbReference type="InterPro" id="IPR033650">
    <property type="entry name" value="Ribosomal_mL46_NUDIX"/>
</dbReference>
<dbReference type="InterPro" id="IPR036397">
    <property type="entry name" value="RNaseH_sf"/>
</dbReference>
<evidence type="ECO:0000256" key="6">
    <source>
        <dbReference type="ARBA" id="ARBA00023128"/>
    </source>
</evidence>
<dbReference type="GO" id="GO:0000175">
    <property type="term" value="F:3'-5'-RNA exonuclease activity"/>
    <property type="evidence" value="ECO:0007669"/>
    <property type="project" value="TreeGrafter"/>
</dbReference>
<evidence type="ECO:0000256" key="1">
    <source>
        <dbReference type="ARBA" id="ARBA00004173"/>
    </source>
</evidence>